<name>A0AC35ESA2_9BILA</name>
<sequence>MSTTLQHITVYFMIFATFSIISFTESYPQFGIKRTFNSNKSEILEVSPLSRNCFFSPMNCILFKKENLRRIVGRQKVPETSSEAQRIGETPYYTRNKYIWCYPIKKMKQTEK</sequence>
<organism evidence="1 2">
    <name type="scientific">Panagrolaimus sp. PS1159</name>
    <dbReference type="NCBI Taxonomy" id="55785"/>
    <lineage>
        <taxon>Eukaryota</taxon>
        <taxon>Metazoa</taxon>
        <taxon>Ecdysozoa</taxon>
        <taxon>Nematoda</taxon>
        <taxon>Chromadorea</taxon>
        <taxon>Rhabditida</taxon>
        <taxon>Tylenchina</taxon>
        <taxon>Panagrolaimomorpha</taxon>
        <taxon>Panagrolaimoidea</taxon>
        <taxon>Panagrolaimidae</taxon>
        <taxon>Panagrolaimus</taxon>
    </lineage>
</organism>
<reference evidence="2" key="1">
    <citation type="submission" date="2022-11" db="UniProtKB">
        <authorList>
            <consortium name="WormBaseParasite"/>
        </authorList>
    </citation>
    <scope>IDENTIFICATION</scope>
</reference>
<evidence type="ECO:0000313" key="1">
    <source>
        <dbReference type="Proteomes" id="UP000887580"/>
    </source>
</evidence>
<dbReference type="Proteomes" id="UP000887580">
    <property type="component" value="Unplaced"/>
</dbReference>
<dbReference type="WBParaSite" id="PS1159_v2.g10308.t1">
    <property type="protein sequence ID" value="PS1159_v2.g10308.t1"/>
    <property type="gene ID" value="PS1159_v2.g10308"/>
</dbReference>
<accession>A0AC35ESA2</accession>
<proteinExistence type="predicted"/>
<protein>
    <submittedName>
        <fullName evidence="2">Uncharacterized protein</fullName>
    </submittedName>
</protein>
<evidence type="ECO:0000313" key="2">
    <source>
        <dbReference type="WBParaSite" id="PS1159_v2.g10308.t1"/>
    </source>
</evidence>